<dbReference type="Gene3D" id="3.60.15.10">
    <property type="entry name" value="Ribonuclease Z/Hydroxyacylglutathione hydrolase-like"/>
    <property type="match status" value="1"/>
</dbReference>
<dbReference type="PANTHER" id="PTHR46233:SF3">
    <property type="entry name" value="HYDROXYACYLGLUTATHIONE HYDROLASE GLOC"/>
    <property type="match status" value="1"/>
</dbReference>
<dbReference type="EMBL" id="UAPV01000001">
    <property type="protein sequence ID" value="SPT70827.1"/>
    <property type="molecule type" value="Genomic_DNA"/>
</dbReference>
<gene>
    <name evidence="6" type="ORF">NCTC13093_02251</name>
</gene>
<dbReference type="SUPFAM" id="SSF56281">
    <property type="entry name" value="Metallo-hydrolase/oxidoreductase"/>
    <property type="match status" value="1"/>
</dbReference>
<evidence type="ECO:0000313" key="7">
    <source>
        <dbReference type="Proteomes" id="UP000250086"/>
    </source>
</evidence>
<evidence type="ECO:0000313" key="6">
    <source>
        <dbReference type="EMBL" id="SPT70827.1"/>
    </source>
</evidence>
<organism evidence="6 7">
    <name type="scientific">Anaerobiospirillum thomasii</name>
    <dbReference type="NCBI Taxonomy" id="179995"/>
    <lineage>
        <taxon>Bacteria</taxon>
        <taxon>Pseudomonadati</taxon>
        <taxon>Pseudomonadota</taxon>
        <taxon>Gammaproteobacteria</taxon>
        <taxon>Aeromonadales</taxon>
        <taxon>Succinivibrionaceae</taxon>
        <taxon>Anaerobiospirillum</taxon>
    </lineage>
</organism>
<keyword evidence="7" id="KW-1185">Reference proteome</keyword>
<feature type="domain" description="Metallo-beta-lactamase" evidence="5">
    <location>
        <begin position="13"/>
        <end position="193"/>
    </location>
</feature>
<evidence type="ECO:0000256" key="1">
    <source>
        <dbReference type="ARBA" id="ARBA00001947"/>
    </source>
</evidence>
<dbReference type="RefSeq" id="WP_113744854.1">
    <property type="nucleotide sequence ID" value="NZ_UAPU01000005.1"/>
</dbReference>
<protein>
    <submittedName>
        <fullName evidence="6">Hydroxyacylglutathione hydrolase</fullName>
    </submittedName>
</protein>
<evidence type="ECO:0000256" key="3">
    <source>
        <dbReference type="ARBA" id="ARBA00022801"/>
    </source>
</evidence>
<keyword evidence="2" id="KW-0479">Metal-binding</keyword>
<dbReference type="AlphaFoldDB" id="A0A2X0WK67"/>
<dbReference type="InterPro" id="IPR051453">
    <property type="entry name" value="MBL_Glyoxalase_II"/>
</dbReference>
<dbReference type="PANTHER" id="PTHR46233">
    <property type="entry name" value="HYDROXYACYLGLUTATHIONE HYDROLASE GLOC"/>
    <property type="match status" value="1"/>
</dbReference>
<dbReference type="Proteomes" id="UP000250086">
    <property type="component" value="Unassembled WGS sequence"/>
</dbReference>
<dbReference type="OrthoDB" id="9802991at2"/>
<keyword evidence="4" id="KW-0862">Zinc</keyword>
<proteinExistence type="predicted"/>
<reference evidence="6 7" key="1">
    <citation type="submission" date="2018-06" db="EMBL/GenBank/DDBJ databases">
        <authorList>
            <consortium name="Pathogen Informatics"/>
            <person name="Doyle S."/>
        </authorList>
    </citation>
    <scope>NUCLEOTIDE SEQUENCE [LARGE SCALE GENOMIC DNA]</scope>
    <source>
        <strain evidence="6 7">NCTC13093</strain>
    </source>
</reference>
<dbReference type="Pfam" id="PF00753">
    <property type="entry name" value="Lactamase_B"/>
    <property type="match status" value="1"/>
</dbReference>
<evidence type="ECO:0000259" key="5">
    <source>
        <dbReference type="SMART" id="SM00849"/>
    </source>
</evidence>
<sequence length="210" mass="22671">MLDIMTLPVTVFAQNCRLIVNQDSGNAVACDVGGSAAEIFQLIEDNGFNLKAIVLTHGHLDHVGGAKALSELASCPIIGPCVEDRFLFESLHEQATAFSLPDCAPFEPLYVKDGDILNFFDDASFEVIHTPGHTPGGICLYCKEESFLLSGDTLFEGSIGRTDFERGSFDDLISSIKNKLFTLPDNVDVMPGHGEDTTIGAEKASNPFVR</sequence>
<dbReference type="GO" id="GO:0046872">
    <property type="term" value="F:metal ion binding"/>
    <property type="evidence" value="ECO:0007669"/>
    <property type="project" value="UniProtKB-KW"/>
</dbReference>
<dbReference type="InterPro" id="IPR036866">
    <property type="entry name" value="RibonucZ/Hydroxyglut_hydro"/>
</dbReference>
<comment type="cofactor">
    <cofactor evidence="1">
        <name>Zn(2+)</name>
        <dbReference type="ChEBI" id="CHEBI:29105"/>
    </cofactor>
</comment>
<accession>A0A2X0WK67</accession>
<name>A0A2X0WK67_9GAMM</name>
<dbReference type="GO" id="GO:0016787">
    <property type="term" value="F:hydrolase activity"/>
    <property type="evidence" value="ECO:0007669"/>
    <property type="project" value="UniProtKB-KW"/>
</dbReference>
<dbReference type="InterPro" id="IPR001279">
    <property type="entry name" value="Metallo-B-lactamas"/>
</dbReference>
<keyword evidence="3 6" id="KW-0378">Hydrolase</keyword>
<dbReference type="SMART" id="SM00849">
    <property type="entry name" value="Lactamase_B"/>
    <property type="match status" value="1"/>
</dbReference>
<evidence type="ECO:0000256" key="2">
    <source>
        <dbReference type="ARBA" id="ARBA00022723"/>
    </source>
</evidence>
<evidence type="ECO:0000256" key="4">
    <source>
        <dbReference type="ARBA" id="ARBA00022833"/>
    </source>
</evidence>